<dbReference type="Pfam" id="PF00753">
    <property type="entry name" value="Lactamase_B"/>
    <property type="match status" value="1"/>
</dbReference>
<feature type="binding site" evidence="7">
    <location>
        <position position="134"/>
    </location>
    <ligand>
        <name>Zn(2+)</name>
        <dbReference type="ChEBI" id="CHEBI:29105"/>
        <label>2</label>
    </ligand>
</feature>
<keyword evidence="5 7" id="KW-0378">Hydrolase</keyword>
<protein>
    <recommendedName>
        <fullName evidence="7">Hydroxyacylglutathione hydrolase</fullName>
        <ecNumber evidence="7">3.1.2.6</ecNumber>
    </recommendedName>
    <alternativeName>
        <fullName evidence="7">Glyoxalase II</fullName>
        <shortName evidence="7">Glx II</shortName>
    </alternativeName>
</protein>
<dbReference type="Pfam" id="PF16123">
    <property type="entry name" value="HAGH_C"/>
    <property type="match status" value="1"/>
</dbReference>
<feature type="binding site" evidence="7">
    <location>
        <position position="56"/>
    </location>
    <ligand>
        <name>Zn(2+)</name>
        <dbReference type="ChEBI" id="CHEBI:29105"/>
        <label>1</label>
    </ligand>
</feature>
<dbReference type="CDD" id="cd07723">
    <property type="entry name" value="hydroxyacylglutathione_hydrolase_MBL-fold"/>
    <property type="match status" value="1"/>
</dbReference>
<evidence type="ECO:0000313" key="10">
    <source>
        <dbReference type="Proteomes" id="UP001165667"/>
    </source>
</evidence>
<dbReference type="Gene3D" id="3.60.15.10">
    <property type="entry name" value="Ribonuclease Z/Hydroxyacylglutathione hydrolase-like"/>
    <property type="match status" value="1"/>
</dbReference>
<evidence type="ECO:0000256" key="7">
    <source>
        <dbReference type="HAMAP-Rule" id="MF_01374"/>
    </source>
</evidence>
<comment type="similarity">
    <text evidence="3 7">Belongs to the metallo-beta-lactamase superfamily. Glyoxalase II family.</text>
</comment>
<organism evidence="9 10">
    <name type="scientific">Lichenifustis flavocetrariae</name>
    <dbReference type="NCBI Taxonomy" id="2949735"/>
    <lineage>
        <taxon>Bacteria</taxon>
        <taxon>Pseudomonadati</taxon>
        <taxon>Pseudomonadota</taxon>
        <taxon>Alphaproteobacteria</taxon>
        <taxon>Hyphomicrobiales</taxon>
        <taxon>Lichenihabitantaceae</taxon>
        <taxon>Lichenifustis</taxon>
    </lineage>
</organism>
<dbReference type="RefSeq" id="WP_282587441.1">
    <property type="nucleotide sequence ID" value="NZ_JAMOIM010000020.1"/>
</dbReference>
<evidence type="ECO:0000259" key="8">
    <source>
        <dbReference type="SMART" id="SM00849"/>
    </source>
</evidence>
<proteinExistence type="inferred from homology"/>
<dbReference type="GO" id="GO:0019243">
    <property type="term" value="P:methylglyoxal catabolic process to D-lactate via S-lactoyl-glutathione"/>
    <property type="evidence" value="ECO:0007669"/>
    <property type="project" value="UniProtKB-UniRule"/>
</dbReference>
<dbReference type="GO" id="GO:0046872">
    <property type="term" value="F:metal ion binding"/>
    <property type="evidence" value="ECO:0007669"/>
    <property type="project" value="UniProtKB-KW"/>
</dbReference>
<evidence type="ECO:0000313" key="9">
    <source>
        <dbReference type="EMBL" id="MCW6511068.1"/>
    </source>
</evidence>
<keyword evidence="10" id="KW-1185">Reference proteome</keyword>
<dbReference type="SMART" id="SM00849">
    <property type="entry name" value="Lactamase_B"/>
    <property type="match status" value="1"/>
</dbReference>
<feature type="binding site" evidence="7">
    <location>
        <position position="58"/>
    </location>
    <ligand>
        <name>Zn(2+)</name>
        <dbReference type="ChEBI" id="CHEBI:29105"/>
        <label>1</label>
    </ligand>
</feature>
<keyword evidence="6 7" id="KW-0862">Zinc</keyword>
<dbReference type="EMBL" id="JAMOIM010000020">
    <property type="protein sequence ID" value="MCW6511068.1"/>
    <property type="molecule type" value="Genomic_DNA"/>
</dbReference>
<feature type="binding site" evidence="7">
    <location>
        <position position="115"/>
    </location>
    <ligand>
        <name>Zn(2+)</name>
        <dbReference type="ChEBI" id="CHEBI:29105"/>
        <label>1</label>
    </ligand>
</feature>
<evidence type="ECO:0000256" key="4">
    <source>
        <dbReference type="ARBA" id="ARBA00022723"/>
    </source>
</evidence>
<keyword evidence="4 7" id="KW-0479">Metal-binding</keyword>
<dbReference type="InterPro" id="IPR050110">
    <property type="entry name" value="Glyoxalase_II_hydrolase"/>
</dbReference>
<dbReference type="EC" id="3.1.2.6" evidence="7"/>
<feature type="domain" description="Metallo-beta-lactamase" evidence="8">
    <location>
        <begin position="13"/>
        <end position="172"/>
    </location>
</feature>
<evidence type="ECO:0000256" key="5">
    <source>
        <dbReference type="ARBA" id="ARBA00022801"/>
    </source>
</evidence>
<feature type="binding site" evidence="7">
    <location>
        <position position="60"/>
    </location>
    <ligand>
        <name>Zn(2+)</name>
        <dbReference type="ChEBI" id="CHEBI:29105"/>
        <label>2</label>
    </ligand>
</feature>
<accession>A0AA41Z1E5</accession>
<evidence type="ECO:0000256" key="2">
    <source>
        <dbReference type="ARBA" id="ARBA00004963"/>
    </source>
</evidence>
<dbReference type="InterPro" id="IPR036866">
    <property type="entry name" value="RibonucZ/Hydroxyglut_hydro"/>
</dbReference>
<dbReference type="GO" id="GO:0004416">
    <property type="term" value="F:hydroxyacylglutathione hydrolase activity"/>
    <property type="evidence" value="ECO:0007669"/>
    <property type="project" value="UniProtKB-UniRule"/>
</dbReference>
<feature type="binding site" evidence="7">
    <location>
        <position position="61"/>
    </location>
    <ligand>
        <name>Zn(2+)</name>
        <dbReference type="ChEBI" id="CHEBI:29105"/>
        <label>2</label>
    </ligand>
</feature>
<dbReference type="InterPro" id="IPR001279">
    <property type="entry name" value="Metallo-B-lactamas"/>
</dbReference>
<comment type="pathway">
    <text evidence="2 7">Secondary metabolite metabolism; methylglyoxal degradation; (R)-lactate from methylglyoxal: step 2/2.</text>
</comment>
<dbReference type="PIRSF" id="PIRSF005457">
    <property type="entry name" value="Glx"/>
    <property type="match status" value="1"/>
</dbReference>
<gene>
    <name evidence="7 9" type="primary">gloB</name>
    <name evidence="9" type="ORF">M8523_23965</name>
</gene>
<dbReference type="InterPro" id="IPR017782">
    <property type="entry name" value="Hydroxyacylglutathione_Hdrlase"/>
</dbReference>
<dbReference type="InterPro" id="IPR032282">
    <property type="entry name" value="HAGH_C"/>
</dbReference>
<evidence type="ECO:0000256" key="3">
    <source>
        <dbReference type="ARBA" id="ARBA00006759"/>
    </source>
</evidence>
<reference evidence="9" key="1">
    <citation type="submission" date="2022-05" db="EMBL/GenBank/DDBJ databases">
        <authorList>
            <person name="Pankratov T."/>
        </authorList>
    </citation>
    <scope>NUCLEOTIDE SEQUENCE</scope>
    <source>
        <strain evidence="9">BP6-180914</strain>
    </source>
</reference>
<name>A0AA41Z1E5_9HYPH</name>
<dbReference type="AlphaFoldDB" id="A0AA41Z1E5"/>
<comment type="function">
    <text evidence="7">Thiolesterase that catalyzes the hydrolysis of S-D-lactoyl-glutathione to form glutathione and D-lactic acid.</text>
</comment>
<dbReference type="PANTHER" id="PTHR43705">
    <property type="entry name" value="HYDROXYACYLGLUTATHIONE HYDROLASE"/>
    <property type="match status" value="1"/>
</dbReference>
<comment type="cofactor">
    <cofactor evidence="7">
        <name>Zn(2+)</name>
        <dbReference type="ChEBI" id="CHEBI:29105"/>
    </cofactor>
    <text evidence="7">Binds 2 Zn(2+) ions per subunit.</text>
</comment>
<comment type="catalytic activity">
    <reaction evidence="1 7">
        <text>an S-(2-hydroxyacyl)glutathione + H2O = a 2-hydroxy carboxylate + glutathione + H(+)</text>
        <dbReference type="Rhea" id="RHEA:21864"/>
        <dbReference type="ChEBI" id="CHEBI:15377"/>
        <dbReference type="ChEBI" id="CHEBI:15378"/>
        <dbReference type="ChEBI" id="CHEBI:57925"/>
        <dbReference type="ChEBI" id="CHEBI:58896"/>
        <dbReference type="ChEBI" id="CHEBI:71261"/>
        <dbReference type="EC" id="3.1.2.6"/>
    </reaction>
</comment>
<dbReference type="NCBIfam" id="TIGR03413">
    <property type="entry name" value="GSH_gloB"/>
    <property type="match status" value="1"/>
</dbReference>
<dbReference type="Proteomes" id="UP001165667">
    <property type="component" value="Unassembled WGS sequence"/>
</dbReference>
<dbReference type="PANTHER" id="PTHR43705:SF1">
    <property type="entry name" value="HYDROXYACYLGLUTATHIONE HYDROLASE GLOB"/>
    <property type="match status" value="1"/>
</dbReference>
<dbReference type="HAMAP" id="MF_01374">
    <property type="entry name" value="Glyoxalase_2"/>
    <property type="match status" value="1"/>
</dbReference>
<evidence type="ECO:0000256" key="1">
    <source>
        <dbReference type="ARBA" id="ARBA00001623"/>
    </source>
</evidence>
<dbReference type="InterPro" id="IPR035680">
    <property type="entry name" value="Clx_II_MBL"/>
</dbReference>
<comment type="caution">
    <text evidence="9">The sequence shown here is derived from an EMBL/GenBank/DDBJ whole genome shotgun (WGS) entry which is preliminary data.</text>
</comment>
<feature type="binding site" evidence="7">
    <location>
        <position position="172"/>
    </location>
    <ligand>
        <name>Zn(2+)</name>
        <dbReference type="ChEBI" id="CHEBI:29105"/>
        <label>2</label>
    </ligand>
</feature>
<sequence length="256" mass="27868">MTAHVHQFLCLKDNYGVLLHDSVTGSTAAIDAPEAQPILDALDQKGWTLTDILVTHHHADHVQGIPGLKARFPEARVVAPAKEASKIGNVALEVAEDEIVSVGKLKAKVLETPGHTAGHVVYWFEDESLLFAGDTLFPLGCGRVLETPLPIMLTSLLKLTRLPIETLVYCGHEYTLSNARFALTVDPENALLQSRFLDVEALRKDDKPTVPTTIALEVATNPFLRAGDPTLQRSIGMAGADPTAVFVELRERKNRA</sequence>
<dbReference type="SUPFAM" id="SSF56281">
    <property type="entry name" value="Metallo-hydrolase/oxidoreductase"/>
    <property type="match status" value="1"/>
</dbReference>
<feature type="binding site" evidence="7">
    <location>
        <position position="134"/>
    </location>
    <ligand>
        <name>Zn(2+)</name>
        <dbReference type="ChEBI" id="CHEBI:29105"/>
        <label>1</label>
    </ligand>
</feature>
<comment type="subunit">
    <text evidence="7">Monomer.</text>
</comment>
<evidence type="ECO:0000256" key="6">
    <source>
        <dbReference type="ARBA" id="ARBA00022833"/>
    </source>
</evidence>